<comment type="caution">
    <text evidence="1">The sequence shown here is derived from an EMBL/GenBank/DDBJ whole genome shotgun (WGS) entry which is preliminary data.</text>
</comment>
<proteinExistence type="predicted"/>
<organism evidence="1 2">
    <name type="scientific">Leptospira noguchii serovar Autumnalis str. ZUN142</name>
    <dbReference type="NCBI Taxonomy" id="1085540"/>
    <lineage>
        <taxon>Bacteria</taxon>
        <taxon>Pseudomonadati</taxon>
        <taxon>Spirochaetota</taxon>
        <taxon>Spirochaetia</taxon>
        <taxon>Leptospirales</taxon>
        <taxon>Leptospiraceae</taxon>
        <taxon>Leptospira</taxon>
    </lineage>
</organism>
<dbReference type="Proteomes" id="UP000012153">
    <property type="component" value="Unassembled WGS sequence"/>
</dbReference>
<accession>M6UFL5</accession>
<reference evidence="1 2" key="1">
    <citation type="submission" date="2013-01" db="EMBL/GenBank/DDBJ databases">
        <authorList>
            <person name="Harkins D.M."/>
            <person name="Durkin A.S."/>
            <person name="Brinkac L.M."/>
            <person name="Haft D.H."/>
            <person name="Selengut J.D."/>
            <person name="Sanka R."/>
            <person name="DePew J."/>
            <person name="Purushe J."/>
            <person name="Matthias M.A."/>
            <person name="Vinetz J.M."/>
            <person name="Sutton G.G."/>
            <person name="Nierman W.C."/>
            <person name="Fouts D.E."/>
        </authorList>
    </citation>
    <scope>NUCLEOTIDE SEQUENCE [LARGE SCALE GENOMIC DNA]</scope>
    <source>
        <strain evidence="1 2">ZUN142</strain>
    </source>
</reference>
<gene>
    <name evidence="1" type="ORF">LEP1GSC186_2010</name>
</gene>
<dbReference type="EMBL" id="AHOP02000021">
    <property type="protein sequence ID" value="EMO41606.1"/>
    <property type="molecule type" value="Genomic_DNA"/>
</dbReference>
<dbReference type="AlphaFoldDB" id="M6UFL5"/>
<name>M6UFL5_9LEPT</name>
<protein>
    <submittedName>
        <fullName evidence="1">Uncharacterized protein</fullName>
    </submittedName>
</protein>
<evidence type="ECO:0000313" key="2">
    <source>
        <dbReference type="Proteomes" id="UP000012153"/>
    </source>
</evidence>
<evidence type="ECO:0000313" key="1">
    <source>
        <dbReference type="EMBL" id="EMO41606.1"/>
    </source>
</evidence>
<sequence>MNVYFVDSDCVSVFWKRYIEAVFDLNFTTNLTCIFIHNRLTLW</sequence>